<evidence type="ECO:0000313" key="2">
    <source>
        <dbReference type="Proteomes" id="UP000741360"/>
    </source>
</evidence>
<proteinExistence type="predicted"/>
<gene>
    <name evidence="1" type="ORF">HYY65_00155</name>
</gene>
<dbReference type="Proteomes" id="UP000741360">
    <property type="component" value="Unassembled WGS sequence"/>
</dbReference>
<dbReference type="EMBL" id="JACPSX010000002">
    <property type="protein sequence ID" value="MBI3013489.1"/>
    <property type="molecule type" value="Genomic_DNA"/>
</dbReference>
<accession>A0A932GM52</accession>
<name>A0A932GM52_UNCTE</name>
<evidence type="ECO:0000313" key="1">
    <source>
        <dbReference type="EMBL" id="MBI3013489.1"/>
    </source>
</evidence>
<comment type="caution">
    <text evidence="1">The sequence shown here is derived from an EMBL/GenBank/DDBJ whole genome shotgun (WGS) entry which is preliminary data.</text>
</comment>
<reference evidence="1" key="1">
    <citation type="submission" date="2020-07" db="EMBL/GenBank/DDBJ databases">
        <title>Huge and variable diversity of episymbiotic CPR bacteria and DPANN archaea in groundwater ecosystems.</title>
        <authorList>
            <person name="He C.Y."/>
            <person name="Keren R."/>
            <person name="Whittaker M."/>
            <person name="Farag I.F."/>
            <person name="Doudna J."/>
            <person name="Cate J.H.D."/>
            <person name="Banfield J.F."/>
        </authorList>
    </citation>
    <scope>NUCLEOTIDE SEQUENCE</scope>
    <source>
        <strain evidence="1">NC_groundwater_717_Ag_S-0.2um_59_8</strain>
    </source>
</reference>
<protein>
    <recommendedName>
        <fullName evidence="3">2-nitropropane dioxygenase</fullName>
    </recommendedName>
</protein>
<dbReference type="AlphaFoldDB" id="A0A932GM52"/>
<evidence type="ECO:0008006" key="3">
    <source>
        <dbReference type="Google" id="ProtNLM"/>
    </source>
</evidence>
<sequence>MGKHQATTIEVICPCCQAKLTIDPSLKAVLSHEPPPKASAVTDLTEAVQALKGKASEREARFLQSVEAEKGKGKVLERKFQEAFKKAKDEPITRTPRPFDLD</sequence>
<organism evidence="1 2">
    <name type="scientific">Tectimicrobiota bacterium</name>
    <dbReference type="NCBI Taxonomy" id="2528274"/>
    <lineage>
        <taxon>Bacteria</taxon>
        <taxon>Pseudomonadati</taxon>
        <taxon>Nitrospinota/Tectimicrobiota group</taxon>
        <taxon>Candidatus Tectimicrobiota</taxon>
    </lineage>
</organism>